<dbReference type="Gene3D" id="3.30.70.920">
    <property type="match status" value="1"/>
</dbReference>
<protein>
    <submittedName>
        <fullName evidence="5">Leucine-responsive regulatory protein</fullName>
    </submittedName>
</protein>
<dbReference type="Proteomes" id="UP000268844">
    <property type="component" value="Unassembled WGS sequence"/>
</dbReference>
<dbReference type="GO" id="GO:0005829">
    <property type="term" value="C:cytosol"/>
    <property type="evidence" value="ECO:0007669"/>
    <property type="project" value="TreeGrafter"/>
</dbReference>
<sequence length="181" mass="20216">MIWGEAPTLTEEMMRNLNSKSRVSAGAEGANLDSFDRAILNVVQENNQLTSSEIGDRVGLSSTACLRRLSRLRQTGIIKADVAIVDPAVGGARVTLIVQVSLEREQASLLEQFKKTMIAQPEVVQCYYVTGAHDFVLIVNVRDMAGYDEFTQEHFFNNPNVRQFSTSVVMREVKFSTRIML</sequence>
<reference evidence="5 6" key="1">
    <citation type="submission" date="2018-12" db="EMBL/GenBank/DDBJ databases">
        <authorList>
            <person name="Criscuolo A."/>
        </authorList>
    </citation>
    <scope>NUCLEOTIDE SEQUENCE [LARGE SCALE GENOMIC DNA]</scope>
    <source>
        <strain evidence="5">ACIP1116281</strain>
    </source>
</reference>
<dbReference type="Pfam" id="PF01037">
    <property type="entry name" value="AsnC_trans_reg"/>
    <property type="match status" value="1"/>
</dbReference>
<dbReference type="PANTHER" id="PTHR30154:SF34">
    <property type="entry name" value="TRANSCRIPTIONAL REGULATOR AZLB"/>
    <property type="match status" value="1"/>
</dbReference>
<keyword evidence="3" id="KW-0804">Transcription</keyword>
<dbReference type="RefSeq" id="WP_223214068.1">
    <property type="nucleotide sequence ID" value="NZ_JBHTMH010000001.1"/>
</dbReference>
<dbReference type="InterPro" id="IPR036390">
    <property type="entry name" value="WH_DNA-bd_sf"/>
</dbReference>
<dbReference type="Gene3D" id="1.10.10.10">
    <property type="entry name" value="Winged helix-like DNA-binding domain superfamily/Winged helix DNA-binding domain"/>
    <property type="match status" value="1"/>
</dbReference>
<dbReference type="SUPFAM" id="SSF54909">
    <property type="entry name" value="Dimeric alpha+beta barrel"/>
    <property type="match status" value="1"/>
</dbReference>
<dbReference type="PROSITE" id="PS00519">
    <property type="entry name" value="HTH_ASNC_1"/>
    <property type="match status" value="1"/>
</dbReference>
<dbReference type="InterPro" id="IPR019887">
    <property type="entry name" value="Tscrpt_reg_AsnC/Lrp_C"/>
</dbReference>
<evidence type="ECO:0000256" key="1">
    <source>
        <dbReference type="ARBA" id="ARBA00023015"/>
    </source>
</evidence>
<dbReference type="InterPro" id="IPR036388">
    <property type="entry name" value="WH-like_DNA-bd_sf"/>
</dbReference>
<dbReference type="AlphaFoldDB" id="A0A447I6X1"/>
<accession>A0A447I6X1</accession>
<keyword evidence="6" id="KW-1185">Reference proteome</keyword>
<dbReference type="GO" id="GO:0006355">
    <property type="term" value="P:regulation of DNA-templated transcription"/>
    <property type="evidence" value="ECO:0007669"/>
    <property type="project" value="UniProtKB-ARBA"/>
</dbReference>
<evidence type="ECO:0000259" key="4">
    <source>
        <dbReference type="PROSITE" id="PS50956"/>
    </source>
</evidence>
<dbReference type="GO" id="GO:0043565">
    <property type="term" value="F:sequence-specific DNA binding"/>
    <property type="evidence" value="ECO:0007669"/>
    <property type="project" value="InterPro"/>
</dbReference>
<proteinExistence type="predicted"/>
<evidence type="ECO:0000313" key="6">
    <source>
        <dbReference type="Proteomes" id="UP000268844"/>
    </source>
</evidence>
<dbReference type="InterPro" id="IPR019888">
    <property type="entry name" value="Tscrpt_reg_AsnC-like"/>
</dbReference>
<evidence type="ECO:0000256" key="2">
    <source>
        <dbReference type="ARBA" id="ARBA00023125"/>
    </source>
</evidence>
<dbReference type="EMBL" id="UZWD01000004">
    <property type="protein sequence ID" value="VDS03215.1"/>
    <property type="molecule type" value="Genomic_DNA"/>
</dbReference>
<dbReference type="PRINTS" id="PR00033">
    <property type="entry name" value="HTHASNC"/>
</dbReference>
<feature type="domain" description="HTH asnC-type" evidence="4">
    <location>
        <begin position="32"/>
        <end position="93"/>
    </location>
</feature>
<organism evidence="5 6">
    <name type="scientific">Devosia equisanguinis</name>
    <dbReference type="NCBI Taxonomy" id="2490941"/>
    <lineage>
        <taxon>Bacteria</taxon>
        <taxon>Pseudomonadati</taxon>
        <taxon>Pseudomonadota</taxon>
        <taxon>Alphaproteobacteria</taxon>
        <taxon>Hyphomicrobiales</taxon>
        <taxon>Devosiaceae</taxon>
        <taxon>Devosia</taxon>
    </lineage>
</organism>
<keyword evidence="2" id="KW-0238">DNA-binding</keyword>
<dbReference type="GO" id="GO:0043200">
    <property type="term" value="P:response to amino acid"/>
    <property type="evidence" value="ECO:0007669"/>
    <property type="project" value="TreeGrafter"/>
</dbReference>
<dbReference type="CDD" id="cd00090">
    <property type="entry name" value="HTH_ARSR"/>
    <property type="match status" value="1"/>
</dbReference>
<name>A0A447I6X1_9HYPH</name>
<dbReference type="InterPro" id="IPR011991">
    <property type="entry name" value="ArsR-like_HTH"/>
</dbReference>
<dbReference type="SMART" id="SM00344">
    <property type="entry name" value="HTH_ASNC"/>
    <property type="match status" value="1"/>
</dbReference>
<dbReference type="InterPro" id="IPR019885">
    <property type="entry name" value="Tscrpt_reg_HTH_AsnC-type_CS"/>
</dbReference>
<dbReference type="InterPro" id="IPR000485">
    <property type="entry name" value="AsnC-type_HTH_dom"/>
</dbReference>
<dbReference type="SUPFAM" id="SSF46785">
    <property type="entry name" value="Winged helix' DNA-binding domain"/>
    <property type="match status" value="1"/>
</dbReference>
<evidence type="ECO:0000256" key="3">
    <source>
        <dbReference type="ARBA" id="ARBA00023163"/>
    </source>
</evidence>
<gene>
    <name evidence="5" type="primary">lrp_2</name>
    <name evidence="5" type="ORF">DEVEQU_00336</name>
</gene>
<evidence type="ECO:0000313" key="5">
    <source>
        <dbReference type="EMBL" id="VDS03215.1"/>
    </source>
</evidence>
<dbReference type="PANTHER" id="PTHR30154">
    <property type="entry name" value="LEUCINE-RESPONSIVE REGULATORY PROTEIN"/>
    <property type="match status" value="1"/>
</dbReference>
<dbReference type="InterPro" id="IPR011008">
    <property type="entry name" value="Dimeric_a/b-barrel"/>
</dbReference>
<keyword evidence="1" id="KW-0805">Transcription regulation</keyword>
<dbReference type="Pfam" id="PF13412">
    <property type="entry name" value="HTH_24"/>
    <property type="match status" value="1"/>
</dbReference>
<dbReference type="PROSITE" id="PS50956">
    <property type="entry name" value="HTH_ASNC_2"/>
    <property type="match status" value="1"/>
</dbReference>